<gene>
    <name evidence="2" type="ORF">NYR54_10560</name>
</gene>
<dbReference type="RefSeq" id="WP_261515605.1">
    <property type="nucleotide sequence ID" value="NZ_JAODNV010000010.1"/>
</dbReference>
<reference evidence="2" key="1">
    <citation type="submission" date="2022-08" db="EMBL/GenBank/DDBJ databases">
        <title>Chelativorans sichuanense sp. nov., a paraffin oil-degrading bacterium isolated from a mixture of oil-based drill cuttings and paddy soil.</title>
        <authorList>
            <person name="Yu J."/>
            <person name="Liu H."/>
            <person name="Chen Q."/>
        </authorList>
    </citation>
    <scope>NUCLEOTIDE SEQUENCE</scope>
    <source>
        <strain evidence="2">SCAU 2101</strain>
    </source>
</reference>
<organism evidence="2 3">
    <name type="scientific">Chelativorans petroleitrophicus</name>
    <dbReference type="NCBI Taxonomy" id="2975484"/>
    <lineage>
        <taxon>Bacteria</taxon>
        <taxon>Pseudomonadati</taxon>
        <taxon>Pseudomonadota</taxon>
        <taxon>Alphaproteobacteria</taxon>
        <taxon>Hyphomicrobiales</taxon>
        <taxon>Phyllobacteriaceae</taxon>
        <taxon>Chelativorans</taxon>
    </lineage>
</organism>
<name>A0A9X2X932_9HYPH</name>
<keyword evidence="3" id="KW-1185">Reference proteome</keyword>
<sequence>MRAGLLVRLVTAAMSAVCALAGDAGAQSMTPMRGEITSFTDSFAVRVFPRNPYRHRIRVAVRVYDEKFRPVEARVWPSDITLGAGESRPVTVVVGFGGARERRVRICTESIPFPNKQTRIRAQVCGRFLARRF</sequence>
<feature type="chain" id="PRO_5040984015" evidence="1">
    <location>
        <begin position="22"/>
        <end position="133"/>
    </location>
</feature>
<comment type="caution">
    <text evidence="2">The sequence shown here is derived from an EMBL/GenBank/DDBJ whole genome shotgun (WGS) entry which is preliminary data.</text>
</comment>
<accession>A0A9X2X932</accession>
<dbReference type="Proteomes" id="UP001149009">
    <property type="component" value="Unassembled WGS sequence"/>
</dbReference>
<dbReference type="EMBL" id="JAODNV010000010">
    <property type="protein sequence ID" value="MCT8990729.1"/>
    <property type="molecule type" value="Genomic_DNA"/>
</dbReference>
<keyword evidence="1" id="KW-0732">Signal</keyword>
<evidence type="ECO:0000313" key="2">
    <source>
        <dbReference type="EMBL" id="MCT8990729.1"/>
    </source>
</evidence>
<protein>
    <submittedName>
        <fullName evidence="2">Uncharacterized protein</fullName>
    </submittedName>
</protein>
<feature type="signal peptide" evidence="1">
    <location>
        <begin position="1"/>
        <end position="21"/>
    </location>
</feature>
<evidence type="ECO:0000256" key="1">
    <source>
        <dbReference type="SAM" id="SignalP"/>
    </source>
</evidence>
<dbReference type="AlphaFoldDB" id="A0A9X2X932"/>
<proteinExistence type="predicted"/>
<evidence type="ECO:0000313" key="3">
    <source>
        <dbReference type="Proteomes" id="UP001149009"/>
    </source>
</evidence>